<feature type="region of interest" description="Disordered" evidence="1">
    <location>
        <begin position="248"/>
        <end position="272"/>
    </location>
</feature>
<dbReference type="GeneTree" id="ENSGT01030000234990"/>
<dbReference type="Ensembl" id="ENSPNAT00000060798.1">
    <property type="protein sequence ID" value="ENSPNAP00000050476.1"/>
    <property type="gene ID" value="ENSPNAG00000036116.1"/>
</dbReference>
<reference evidence="2" key="3">
    <citation type="submission" date="2025-09" db="UniProtKB">
        <authorList>
            <consortium name="Ensembl"/>
        </authorList>
    </citation>
    <scope>IDENTIFICATION</scope>
</reference>
<organism evidence="2 3">
    <name type="scientific">Pygocentrus nattereri</name>
    <name type="common">Red-bellied piranha</name>
    <dbReference type="NCBI Taxonomy" id="42514"/>
    <lineage>
        <taxon>Eukaryota</taxon>
        <taxon>Metazoa</taxon>
        <taxon>Chordata</taxon>
        <taxon>Craniata</taxon>
        <taxon>Vertebrata</taxon>
        <taxon>Euteleostomi</taxon>
        <taxon>Actinopterygii</taxon>
        <taxon>Neopterygii</taxon>
        <taxon>Teleostei</taxon>
        <taxon>Ostariophysi</taxon>
        <taxon>Characiformes</taxon>
        <taxon>Characoidei</taxon>
        <taxon>Pygocentrus</taxon>
    </lineage>
</organism>
<feature type="compositionally biased region" description="Polar residues" evidence="1">
    <location>
        <begin position="46"/>
        <end position="63"/>
    </location>
</feature>
<reference evidence="2" key="2">
    <citation type="submission" date="2025-08" db="UniProtKB">
        <authorList>
            <consortium name="Ensembl"/>
        </authorList>
    </citation>
    <scope>IDENTIFICATION</scope>
</reference>
<dbReference type="PANTHER" id="PTHR38004:SF1">
    <property type="entry name" value="PROLINE-RICH PROTEIN 33"/>
    <property type="match status" value="1"/>
</dbReference>
<accession>A0AAR2JKW2</accession>
<feature type="region of interest" description="Disordered" evidence="1">
    <location>
        <begin position="865"/>
        <end position="909"/>
    </location>
</feature>
<reference evidence="2 3" key="1">
    <citation type="submission" date="2020-10" db="EMBL/GenBank/DDBJ databases">
        <title>Pygocentrus nattereri (red-bellied piranha) genome, fPygNat1, primary haplotype.</title>
        <authorList>
            <person name="Myers G."/>
            <person name="Meyer A."/>
            <person name="Karagic N."/>
            <person name="Pippel M."/>
            <person name="Winkler S."/>
            <person name="Tracey A."/>
            <person name="Wood J."/>
            <person name="Formenti G."/>
            <person name="Howe K."/>
            <person name="Fedrigo O."/>
            <person name="Jarvis E.D."/>
        </authorList>
    </citation>
    <scope>NUCLEOTIDE SEQUENCE [LARGE SCALE GENOMIC DNA]</scope>
</reference>
<feature type="region of interest" description="Disordered" evidence="1">
    <location>
        <begin position="616"/>
        <end position="635"/>
    </location>
</feature>
<feature type="compositionally biased region" description="Basic residues" evidence="1">
    <location>
        <begin position="35"/>
        <end position="45"/>
    </location>
</feature>
<evidence type="ECO:0000256" key="1">
    <source>
        <dbReference type="SAM" id="MobiDB-lite"/>
    </source>
</evidence>
<feature type="compositionally biased region" description="Polar residues" evidence="1">
    <location>
        <begin position="878"/>
        <end position="909"/>
    </location>
</feature>
<feature type="region of interest" description="Disordered" evidence="1">
    <location>
        <begin position="1201"/>
        <end position="1234"/>
    </location>
</feature>
<evidence type="ECO:0008006" key="4">
    <source>
        <dbReference type="Google" id="ProtNLM"/>
    </source>
</evidence>
<feature type="region of interest" description="Disordered" evidence="1">
    <location>
        <begin position="1287"/>
        <end position="1330"/>
    </location>
</feature>
<keyword evidence="3" id="KW-1185">Reference proteome</keyword>
<dbReference type="InterPro" id="IPR028004">
    <property type="entry name" value="DUF4643"/>
</dbReference>
<sequence>MLMAVSYGSDSGSLSQQYPPPILPKPGKDNARLQKLIKKNFKKKVGTSSQTPIPFRSSLSPVSEASPDQEHSDFSTPPTTPEAHVYGSTFNISNSYETAFYQKTHDSHNSSVRSPYHYSSSPYLCSYYSPHYSSTPTLSSQTYVAPVPSSDHQIAPLYTCSSFLFDDDSDLVTDSEPTPTSEIDFGQNFTSRISVTSVTNQVNAQQMPMPYTFAETFKHSAATNLASVETQASSLALVQPRASHLAPSRASSLVQTGVSQPSGDASKNTGPSLWTNRLQTDNHVMQTISKQSCTSHEAAMVTSKMKNSPDFPQKRIYTSKATFYEISKPPLQDTLGLNPVYQGVSVSSTQQVKTVSSDGALPGELKANMSHVTQTRPPFFEDFNANTLSLTSQPTFPLSMEVSIPHTQGPNQTSHQELISKLQSPNQIFQRAGNNENSLNPIVENKKMYSAPNGLLNLDRNVKPAIFKANSEKNLTKRFSRCEISLSKTISTETIPQSRECDILDSATKQQNQMTEAETREIHTTPPKSRAVTPAKSVSRAISHEHIFSTTPHTYQTPNTPVYWSPRPPAQFLGKEDPNIVQNVPNMPKTKSTYYGLTPMEYIAYGGIRASTFNCPPKSPPETSEDSEYSQSHYAMPNSPAEISQETFLQTTSNAEVFTEGSDILGIVVPQTSSGTSVTTGTETLPDFSSIQTIKIPPSGVVTADLKEEDAKSEVTSKSLTVNHELSTCHQAATKRTPVNSSSVVPVLETPRPPVLGDASASITSALTFGKKMATYPFPMAQSNILNSNTAGLSTDHFLSVQNIPLQTAEIENVPKSTYPTKKVDPASVQTSPVQSVNMTDNINRISVDNLVSVTAARNPLKKSITKNIKESEEPSTDTRQSITIPPDLKTSSISGTTNPEVVLNSDSTKPGDFSKSNLAKDVDLDLAKCVGCSKSDSTIPVMFPAIYTTCSSELSEGPKPLAQTSESSWTSFQDTKVAQMLDTGMRPIPKFSAEKDPTIPPDIQPLPTLAMNIHVNAVPVATTHRAINMFVDQQVPIKAKDLVPTTVCSTPITDSKVCTNFVTNNQHPIKADTGLKAVKKMEVNAKSPSSINSTKAGRVVINDIKPPTDANCSLKPLTESKSSEHVHTKLLCKPQSAEISLANMLLKAAKSLTSSMSTATEAKIPPIKTHSTTESKVLTNSAESTFITDADHKVPDGAVLSKPQVPDSRGASITKSCHTGESTMSKNSLPGTTDKARQEINYEHPAVTEAKCTEVAEKECKETQKPKGLKAKLSGWTRLKKHMVVEPEEPKFPEPERNNEKNVQAGDGKTRGQDTSIRVEEGPGGQEVLKKKEAPRALKMWDAVLFQMFSTKENIMKQISADKSDAEKRKTSKENTSQVPLFAHRLPVLLYSPRFDARKLKEAAAKPLTKIATVFERSLLHRKNEEGAHSTPAHWKLTSWISCQVILP</sequence>
<feature type="region of interest" description="Disordered" evidence="1">
    <location>
        <begin position="1"/>
        <end position="83"/>
    </location>
</feature>
<feature type="compositionally biased region" description="Polar residues" evidence="1">
    <location>
        <begin position="1212"/>
        <end position="1232"/>
    </location>
</feature>
<name>A0AAR2JKW2_PYGNA</name>
<feature type="compositionally biased region" description="Polar residues" evidence="1">
    <location>
        <begin position="8"/>
        <end position="17"/>
    </location>
</feature>
<feature type="region of interest" description="Disordered" evidence="1">
    <location>
        <begin position="516"/>
        <end position="535"/>
    </location>
</feature>
<dbReference type="PANTHER" id="PTHR38004">
    <property type="entry name" value="PROLINE-RICH PROTEIN 33"/>
    <property type="match status" value="1"/>
</dbReference>
<dbReference type="Pfam" id="PF15485">
    <property type="entry name" value="DUF4643"/>
    <property type="match status" value="1"/>
</dbReference>
<evidence type="ECO:0000313" key="2">
    <source>
        <dbReference type="Ensembl" id="ENSPNAP00000050476.1"/>
    </source>
</evidence>
<evidence type="ECO:0000313" key="3">
    <source>
        <dbReference type="Proteomes" id="UP001501920"/>
    </source>
</evidence>
<proteinExistence type="predicted"/>
<feature type="compositionally biased region" description="Polar residues" evidence="1">
    <location>
        <begin position="249"/>
        <end position="272"/>
    </location>
</feature>
<feature type="compositionally biased region" description="Basic and acidic residues" evidence="1">
    <location>
        <begin position="1309"/>
        <end position="1322"/>
    </location>
</feature>
<dbReference type="Proteomes" id="UP001501920">
    <property type="component" value="Chromosome 25"/>
</dbReference>
<protein>
    <recommendedName>
        <fullName evidence="4">Proline rich 33</fullName>
    </recommendedName>
</protein>
<feature type="compositionally biased region" description="Basic and acidic residues" evidence="1">
    <location>
        <begin position="1287"/>
        <end position="1301"/>
    </location>
</feature>